<protein>
    <recommendedName>
        <fullName evidence="9">Glycosyltransferase RgtA/B/C/D-like domain-containing protein</fullName>
    </recommendedName>
</protein>
<keyword evidence="6 8" id="KW-1133">Transmembrane helix</keyword>
<evidence type="ECO:0000256" key="2">
    <source>
        <dbReference type="ARBA" id="ARBA00022475"/>
    </source>
</evidence>
<evidence type="ECO:0000256" key="7">
    <source>
        <dbReference type="ARBA" id="ARBA00023136"/>
    </source>
</evidence>
<feature type="transmembrane region" description="Helical" evidence="8">
    <location>
        <begin position="238"/>
        <end position="257"/>
    </location>
</feature>
<accession>A0A0G8F8S8</accession>
<feature type="domain" description="Glycosyltransferase RgtA/B/C/D-like" evidence="9">
    <location>
        <begin position="133"/>
        <end position="268"/>
    </location>
</feature>
<feature type="transmembrane region" description="Helical" evidence="8">
    <location>
        <begin position="177"/>
        <end position="196"/>
    </location>
</feature>
<dbReference type="GO" id="GO:0016763">
    <property type="term" value="F:pentosyltransferase activity"/>
    <property type="evidence" value="ECO:0007669"/>
    <property type="project" value="TreeGrafter"/>
</dbReference>
<dbReference type="InterPro" id="IPR038731">
    <property type="entry name" value="RgtA/B/C-like"/>
</dbReference>
<feature type="transmembrane region" description="Helical" evidence="8">
    <location>
        <begin position="444"/>
        <end position="464"/>
    </location>
</feature>
<dbReference type="RefSeq" id="WP_046953863.1">
    <property type="nucleotide sequence ID" value="NZ_LCYI01000009.1"/>
</dbReference>
<dbReference type="PATRIC" id="fig|1396.428.peg.70"/>
<name>A0A0G8F8S8_BACCE</name>
<evidence type="ECO:0000256" key="6">
    <source>
        <dbReference type="ARBA" id="ARBA00022989"/>
    </source>
</evidence>
<feature type="transmembrane region" description="Helical" evidence="8">
    <location>
        <begin position="420"/>
        <end position="438"/>
    </location>
</feature>
<dbReference type="GO" id="GO:0010041">
    <property type="term" value="P:response to iron(III) ion"/>
    <property type="evidence" value="ECO:0007669"/>
    <property type="project" value="TreeGrafter"/>
</dbReference>
<evidence type="ECO:0000256" key="4">
    <source>
        <dbReference type="ARBA" id="ARBA00022679"/>
    </source>
</evidence>
<comment type="caution">
    <text evidence="10">The sequence shown here is derived from an EMBL/GenBank/DDBJ whole genome shotgun (WGS) entry which is preliminary data.</text>
</comment>
<evidence type="ECO:0000256" key="5">
    <source>
        <dbReference type="ARBA" id="ARBA00022692"/>
    </source>
</evidence>
<feature type="transmembrane region" description="Helical" evidence="8">
    <location>
        <begin position="203"/>
        <end position="232"/>
    </location>
</feature>
<sequence length="477" mass="55390">MPRLYAFAFKSLQILTLLFFVMTLIYSLQFLITEPKYDHPYFLIVALIVVLIGIIFMSIIVNRFFTQTQFIIFICLLAFTLRLAWVLTVQTNVVQDFAQMYNGAVDAANNNFSFADKAYFTTWVYQLGFTMYQAGVIKLFGEGVLAIKLLNILYCTGITYFIYRIATHLFNEFSGRVATLIFATYIPNIMMTSVLTNQHLATFLFYAGFYLLVKKGISHSYAWIFVSILIAFGDIMRPIGIVILLALILFLLITHIIGDQQLNKKMVVSKLIGMIGIYYIVHFIFSYTLIATGVTQYPLSSRDPYWKFVVGFNTETTGGFSFPDHKLVFQYPIGEERFEIEKQLIKERTADKGQLLLLFKDKFKVMWGDYDASIYWGLEGHPQPELSKLLWTLEKLCYVSICIFACIASIKTIKEQRNKTLLFFSLLILGYVGVHFFIEIQSRYRYFIIPTFMIIQGYGVYLITQYIKERFQRKEIH</sequence>
<keyword evidence="4" id="KW-0808">Transferase</keyword>
<feature type="transmembrane region" description="Helical" evidence="8">
    <location>
        <begin position="70"/>
        <end position="87"/>
    </location>
</feature>
<feature type="transmembrane region" description="Helical" evidence="8">
    <location>
        <begin position="277"/>
        <end position="299"/>
    </location>
</feature>
<proteinExistence type="predicted"/>
<dbReference type="Proteomes" id="UP000035214">
    <property type="component" value="Unassembled WGS sequence"/>
</dbReference>
<comment type="subcellular location">
    <subcellularLocation>
        <location evidence="1">Cell membrane</location>
        <topology evidence="1">Multi-pass membrane protein</topology>
    </subcellularLocation>
</comment>
<keyword evidence="2" id="KW-1003">Cell membrane</keyword>
<evidence type="ECO:0000313" key="10">
    <source>
        <dbReference type="EMBL" id="KLA32132.1"/>
    </source>
</evidence>
<dbReference type="InterPro" id="IPR050297">
    <property type="entry name" value="LipidA_mod_glycosyltrf_83"/>
</dbReference>
<dbReference type="GO" id="GO:0005886">
    <property type="term" value="C:plasma membrane"/>
    <property type="evidence" value="ECO:0007669"/>
    <property type="project" value="UniProtKB-SubCell"/>
</dbReference>
<evidence type="ECO:0000256" key="1">
    <source>
        <dbReference type="ARBA" id="ARBA00004651"/>
    </source>
</evidence>
<keyword evidence="5 8" id="KW-0812">Transmembrane</keyword>
<organism evidence="10 11">
    <name type="scientific">Bacillus cereus</name>
    <dbReference type="NCBI Taxonomy" id="1396"/>
    <lineage>
        <taxon>Bacteria</taxon>
        <taxon>Bacillati</taxon>
        <taxon>Bacillota</taxon>
        <taxon>Bacilli</taxon>
        <taxon>Bacillales</taxon>
        <taxon>Bacillaceae</taxon>
        <taxon>Bacillus</taxon>
        <taxon>Bacillus cereus group</taxon>
    </lineage>
</organism>
<reference evidence="10 11" key="1">
    <citation type="submission" date="2015-04" db="EMBL/GenBank/DDBJ databases">
        <title>Draft Genome Sequences of Eight Spore-Forming Food Isolates of Bacillus cereus Genome sequencing.</title>
        <authorList>
            <person name="Krawcyk A.O."/>
            <person name="de Jong A."/>
            <person name="Eijlander R.T."/>
            <person name="Berendsen E.M."/>
            <person name="Holsappel S."/>
            <person name="Wells-Bennik M."/>
            <person name="Kuipers O.P."/>
        </authorList>
    </citation>
    <scope>NUCLEOTIDE SEQUENCE [LARGE SCALE GENOMIC DNA]</scope>
    <source>
        <strain evidence="10 11">B4077</strain>
    </source>
</reference>
<dbReference type="Pfam" id="PF13231">
    <property type="entry name" value="PMT_2"/>
    <property type="match status" value="1"/>
</dbReference>
<evidence type="ECO:0000313" key="11">
    <source>
        <dbReference type="Proteomes" id="UP000035214"/>
    </source>
</evidence>
<dbReference type="GO" id="GO:0009103">
    <property type="term" value="P:lipopolysaccharide biosynthetic process"/>
    <property type="evidence" value="ECO:0007669"/>
    <property type="project" value="UniProtKB-ARBA"/>
</dbReference>
<keyword evidence="7 8" id="KW-0472">Membrane</keyword>
<feature type="transmembrane region" description="Helical" evidence="8">
    <location>
        <begin position="12"/>
        <end position="33"/>
    </location>
</feature>
<keyword evidence="3" id="KW-0328">Glycosyltransferase</keyword>
<evidence type="ECO:0000256" key="3">
    <source>
        <dbReference type="ARBA" id="ARBA00022676"/>
    </source>
</evidence>
<gene>
    <name evidence="10" type="ORF">B4077_0888</name>
</gene>
<feature type="transmembrane region" description="Helical" evidence="8">
    <location>
        <begin position="39"/>
        <end position="61"/>
    </location>
</feature>
<dbReference type="AlphaFoldDB" id="A0A0G8F8S8"/>
<dbReference type="EMBL" id="LCYI01000009">
    <property type="protein sequence ID" value="KLA32132.1"/>
    <property type="molecule type" value="Genomic_DNA"/>
</dbReference>
<evidence type="ECO:0000256" key="8">
    <source>
        <dbReference type="SAM" id="Phobius"/>
    </source>
</evidence>
<dbReference type="PANTHER" id="PTHR33908:SF3">
    <property type="entry name" value="UNDECAPRENYL PHOSPHATE-ALPHA-4-AMINO-4-DEOXY-L-ARABINOSE ARABINOSYL TRANSFERASE"/>
    <property type="match status" value="1"/>
</dbReference>
<evidence type="ECO:0000259" key="9">
    <source>
        <dbReference type="Pfam" id="PF13231"/>
    </source>
</evidence>
<dbReference type="PANTHER" id="PTHR33908">
    <property type="entry name" value="MANNOSYLTRANSFERASE YKCB-RELATED"/>
    <property type="match status" value="1"/>
</dbReference>